<reference evidence="3" key="1">
    <citation type="journal article" date="2018" name="Nat. Microbiol.">
        <title>Leveraging single-cell genomics to expand the fungal tree of life.</title>
        <authorList>
            <person name="Ahrendt S.R."/>
            <person name="Quandt C.A."/>
            <person name="Ciobanu D."/>
            <person name="Clum A."/>
            <person name="Salamov A."/>
            <person name="Andreopoulos B."/>
            <person name="Cheng J.F."/>
            <person name="Woyke T."/>
            <person name="Pelin A."/>
            <person name="Henrissat B."/>
            <person name="Reynolds N.K."/>
            <person name="Benny G.L."/>
            <person name="Smith M.E."/>
            <person name="James T.Y."/>
            <person name="Grigoriev I.V."/>
        </authorList>
    </citation>
    <scope>NUCLEOTIDE SEQUENCE [LARGE SCALE GENOMIC DNA]</scope>
    <source>
        <strain evidence="3">RSA 468</strain>
    </source>
</reference>
<evidence type="ECO:0000313" key="2">
    <source>
        <dbReference type="EMBL" id="RKP35716.1"/>
    </source>
</evidence>
<name>A0A4P9ZQF5_9FUNG</name>
<evidence type="ECO:0000313" key="3">
    <source>
        <dbReference type="Proteomes" id="UP000268162"/>
    </source>
</evidence>
<evidence type="ECO:0000256" key="1">
    <source>
        <dbReference type="SAM" id="MobiDB-lite"/>
    </source>
</evidence>
<feature type="region of interest" description="Disordered" evidence="1">
    <location>
        <begin position="116"/>
        <end position="137"/>
    </location>
</feature>
<gene>
    <name evidence="2" type="ORF">BJ085DRAFT_29353</name>
</gene>
<dbReference type="Proteomes" id="UP000268162">
    <property type="component" value="Unassembled WGS sequence"/>
</dbReference>
<organism evidence="2 3">
    <name type="scientific">Dimargaris cristalligena</name>
    <dbReference type="NCBI Taxonomy" id="215637"/>
    <lineage>
        <taxon>Eukaryota</taxon>
        <taxon>Fungi</taxon>
        <taxon>Fungi incertae sedis</taxon>
        <taxon>Zoopagomycota</taxon>
        <taxon>Kickxellomycotina</taxon>
        <taxon>Dimargaritomycetes</taxon>
        <taxon>Dimargaritales</taxon>
        <taxon>Dimargaritaceae</taxon>
        <taxon>Dimargaris</taxon>
    </lineage>
</organism>
<accession>A0A4P9ZQF5</accession>
<dbReference type="AlphaFoldDB" id="A0A4P9ZQF5"/>
<sequence>MTCFNRFGKYCRVYEPNVNGEHNILQNQSLESRPSYWAAVITLLGFLRELECSPVYEPTSVSSKSPNPMSLELIVNDLAAPSGSSHTPNLSASLSSAKPNPMSLDFIVSDFGASSDSSVEPNMAQHPDNNSPDITDTDKMDTATLIFVT</sequence>
<dbReference type="EMBL" id="ML002806">
    <property type="protein sequence ID" value="RKP35716.1"/>
    <property type="molecule type" value="Genomic_DNA"/>
</dbReference>
<keyword evidence="3" id="KW-1185">Reference proteome</keyword>
<proteinExistence type="predicted"/>
<protein>
    <submittedName>
        <fullName evidence="2">Uncharacterized protein</fullName>
    </submittedName>
</protein>